<gene>
    <name evidence="1" type="ORF">MILVUS5_LOCUS8614</name>
</gene>
<comment type="caution">
    <text evidence="1">The sequence shown here is derived from an EMBL/GenBank/DDBJ whole genome shotgun (WGS) entry which is preliminary data.</text>
</comment>
<dbReference type="Proteomes" id="UP001177021">
    <property type="component" value="Unassembled WGS sequence"/>
</dbReference>
<name>A0ACB0J3P1_TRIPR</name>
<keyword evidence="2" id="KW-1185">Reference proteome</keyword>
<evidence type="ECO:0000313" key="2">
    <source>
        <dbReference type="Proteomes" id="UP001177021"/>
    </source>
</evidence>
<accession>A0ACB0J3P1</accession>
<organism evidence="1 2">
    <name type="scientific">Trifolium pratense</name>
    <name type="common">Red clover</name>
    <dbReference type="NCBI Taxonomy" id="57577"/>
    <lineage>
        <taxon>Eukaryota</taxon>
        <taxon>Viridiplantae</taxon>
        <taxon>Streptophyta</taxon>
        <taxon>Embryophyta</taxon>
        <taxon>Tracheophyta</taxon>
        <taxon>Spermatophyta</taxon>
        <taxon>Magnoliopsida</taxon>
        <taxon>eudicotyledons</taxon>
        <taxon>Gunneridae</taxon>
        <taxon>Pentapetalae</taxon>
        <taxon>rosids</taxon>
        <taxon>fabids</taxon>
        <taxon>Fabales</taxon>
        <taxon>Fabaceae</taxon>
        <taxon>Papilionoideae</taxon>
        <taxon>50 kb inversion clade</taxon>
        <taxon>NPAAA clade</taxon>
        <taxon>Hologalegina</taxon>
        <taxon>IRL clade</taxon>
        <taxon>Trifolieae</taxon>
        <taxon>Trifolium</taxon>
    </lineage>
</organism>
<sequence>MVTRRIATSSDSILGDNDPNQQLVDLLAAVRVLQEQNLVQQQRNEEHHRLQDEARARETELRTQLEQRERELKEQMEARERELRQQIDLLRNNVVGAETTRMMPKVFQPFSEEIQAVAVPRHFREPTIDSYDGSGDPQSHVSTFQTQMFISGADDALSCKIFAGTLKDVAHKWIAGLPARSVTSFEDLATRFVAQFAANSEKPFLLADLFDVRQRQTESLKNYLARFNSATLKVTEPNEDIFVMAFEKGLSSGTFSEALTLRKANSMNEIRMRAEKHIEAEDIAREKGSREIRGKDQTIEDRRERMKKRLGRDGVPRNSRNERVDRPERDAPPRVNSWDENFTPLTKRRSQILKEVMNTQIIKRPPPNPRPMGDEAGQWCEYHRAYGHNTDNCRTLRMHIEKLVQEGHLGRYVQGRGGGHHDKRPAPNKNTSRSPKRGRGKEKSQDKESGGEHERKDRGIVNTIAGGFSGGGATSSARKRYSRSSLTCNMVGVYAFKEHPQISFTFQDFAGIYPHDDDPLVISVVTAGFQIKRAMVDTGSSANVLFLEVFEKLGLPKEVMREHRGALLGFSGESVEIIGYVDLRTTFGEGGNAKTIIVKYIIVDAQSSYNVILGRPALNGLGAAVSTAHLCIKYPLQGDGVGTIKADQSTARKCYDDSLRSRKVERGKLVNDQRCNFLDLDPRDLSREEEEWRPRPAEEVKEIQIGPEPGQKTKVGTSLSEAMEEELRHTLRKNIDLFAWSAKDMPGIDPNFICHRLAISLDAKVVQQRKRKMSLEKQKAIEEETQKLVKANFIREVKYPTWLANVVMVKKSSGKWRMCTDYTNLNKVCPKDAYPLPSIDQLVDNASGCGLLSFMDAYSGYNQIRMHPEDEEKTAFMTDRANFCYKVMPFGLKNAGATYQRLMDKVFKNEIGKTIEVYVDDMVVKSAQERDHQSSLSKVFGLLRKYDIKLNPEKCSFGVQAGKFLGFMLTRRGIDINPEKCAAIMEMRSPISAKEVQRLTGRIASLTRFLPCSADKNLPFFQLLRKNEKFCWTEECEGAFQKLKEFLTTPPILVKPKLGTPLILYLAVSEKACSSVLVQEEGKEQKPVYFTSKVLHGAELRYQKIEKVALALLSSARRLRPYFQSHTIIVRSDQPIRQVLQKPDLAGRMVTWSVELSEFDIIFEPRGAIKAQALADFIVEMTTEKGSLAPVSWILSVDGSSNLKGSGAGVTLEGPDGVLIEQSLRFEFKASNNQAEYEALVAGMRLALEVGVKELEARSDSQLVTGQVTGSFQTKDPQLSKYLEEVAKLIQKFKSFKLSHVPRDQNSRADLLARLASTKRPGSNRSVIKETLARPSIDQEELLFVTEELESWMGDIIRYLKEDQLPGQENEALRVKKKATKFVIISDQLFKRGFSSPLLKCLAPKQAEYVIAEVHEGVCGSHIGGRALAAKVLRAGYYWPTMKEDCADYVKKCDKCQRFSNLHHAPPEHLSSVVSPWPFFKWGVDILGPFPEAAGQVKFLVVAVDYFTKWIEAEPVATITAERTRKFYWKKIICRFGLPAVLVTDNGTQFASSRVADFCKEWGIKLSFTSVEHPQTNGQAESANKVILQGLKKRLEAAKGLWVEELPMVLWSYHTTPHSSTQETPFKMVYGSDAMIPIEINEPSARVLFARLEENSINLQANLDLQDEVRNRAHVKEEACKRRAARRYDSKVKKRIIKEGDLVLRRKPGVKTPGKLFPHWEGPFRVKEDLGKGAYRLEHLGGSKVPRTWNAANLRYYFS</sequence>
<protein>
    <submittedName>
        <fullName evidence="1">Uncharacterized protein</fullName>
    </submittedName>
</protein>
<proteinExistence type="predicted"/>
<evidence type="ECO:0000313" key="1">
    <source>
        <dbReference type="EMBL" id="CAJ2638382.1"/>
    </source>
</evidence>
<dbReference type="EMBL" id="CASHSV030000013">
    <property type="protein sequence ID" value="CAJ2638382.1"/>
    <property type="molecule type" value="Genomic_DNA"/>
</dbReference>
<reference evidence="1" key="1">
    <citation type="submission" date="2023-10" db="EMBL/GenBank/DDBJ databases">
        <authorList>
            <person name="Rodriguez Cubillos JULIANA M."/>
            <person name="De Vega J."/>
        </authorList>
    </citation>
    <scope>NUCLEOTIDE SEQUENCE</scope>
</reference>